<dbReference type="SUPFAM" id="SSF56747">
    <property type="entry name" value="Prim-pol domain"/>
    <property type="match status" value="1"/>
</dbReference>
<accession>A0A2N3LUY9</accession>
<feature type="region of interest" description="Disordered" evidence="1">
    <location>
        <begin position="1"/>
        <end position="74"/>
    </location>
</feature>
<dbReference type="Proteomes" id="UP000233491">
    <property type="component" value="Unassembled WGS sequence"/>
</dbReference>
<comment type="caution">
    <text evidence="3">The sequence shown here is derived from an EMBL/GenBank/DDBJ whole genome shotgun (WGS) entry which is preliminary data.</text>
</comment>
<name>A0A2N3LUY9_9HYPH</name>
<dbReference type="AlphaFoldDB" id="A0A2N3LUY9"/>
<dbReference type="SMART" id="SM00943">
    <property type="entry name" value="Prim-Pol"/>
    <property type="match status" value="1"/>
</dbReference>
<dbReference type="OrthoDB" id="123525at2"/>
<reference evidence="3 4" key="1">
    <citation type="submission" date="2017-12" db="EMBL/GenBank/DDBJ databases">
        <title>Anaerobic carbon monoxide metabolism by Pleomorphomonas carboxyditropha sp. nov., a new mesophilic hydrogenogenic carboxidotroph.</title>
        <authorList>
            <person name="Esquivel-Elizondo S."/>
            <person name="Krajmalnik-Brown R."/>
        </authorList>
    </citation>
    <scope>NUCLEOTIDE SEQUENCE [LARGE SCALE GENOMIC DNA]</scope>
    <source>
        <strain evidence="3 4">R5-392</strain>
    </source>
</reference>
<dbReference type="Pfam" id="PF09250">
    <property type="entry name" value="Prim-Pol"/>
    <property type="match status" value="1"/>
</dbReference>
<dbReference type="CDD" id="cd04859">
    <property type="entry name" value="Prim_Pol"/>
    <property type="match status" value="1"/>
</dbReference>
<evidence type="ECO:0000259" key="2">
    <source>
        <dbReference type="SMART" id="SM00943"/>
    </source>
</evidence>
<dbReference type="InterPro" id="IPR025048">
    <property type="entry name" value="DUF3987"/>
</dbReference>
<feature type="compositionally biased region" description="Basic and acidic residues" evidence="1">
    <location>
        <begin position="386"/>
        <end position="398"/>
    </location>
</feature>
<organism evidence="3 4">
    <name type="scientific">Pleomorphomonas diazotrophica</name>
    <dbReference type="NCBI Taxonomy" id="1166257"/>
    <lineage>
        <taxon>Bacteria</taxon>
        <taxon>Pseudomonadati</taxon>
        <taxon>Pseudomonadota</taxon>
        <taxon>Alphaproteobacteria</taxon>
        <taxon>Hyphomicrobiales</taxon>
        <taxon>Pleomorphomonadaceae</taxon>
        <taxon>Pleomorphomonas</taxon>
    </lineage>
</organism>
<feature type="region of interest" description="Disordered" evidence="1">
    <location>
        <begin position="383"/>
        <end position="408"/>
    </location>
</feature>
<keyword evidence="4" id="KW-1185">Reference proteome</keyword>
<feature type="compositionally biased region" description="Basic residues" evidence="1">
    <location>
        <begin position="36"/>
        <end position="53"/>
    </location>
</feature>
<evidence type="ECO:0000256" key="1">
    <source>
        <dbReference type="SAM" id="MobiDB-lite"/>
    </source>
</evidence>
<evidence type="ECO:0000313" key="3">
    <source>
        <dbReference type="EMBL" id="PKR88395.1"/>
    </source>
</evidence>
<feature type="domain" description="DNA primase/polymerase bifunctional N-terminal" evidence="2">
    <location>
        <begin position="102"/>
        <end position="270"/>
    </location>
</feature>
<sequence>MQRLRSRPCPAGGAHARLRRRRAQGICAGGTTGRPVSRHHRQDRSRLPQHRGIRGLPHNVPDAFRGGDPPDGRGRGRQLIMAPLTTPFAIADLPPAPNRALALDLAGAGFFVFPVRGAGPDAKKPCPNVRWGDDATTDAGAIEAWWRRWPEAMPAIHLGRSQLLVVDLDRHEGGADGIKAWGEVARGEVDSGVRAPAVDTPSGGRHIYFRQPEGRAHGNREGLLKGRGINIRGDGGYVVAPGALRADGEGAYQPVPAGALKAAPPVPDWLYALIDPPAATVEMAAKPEARARSAPPLSDARLGRYADRAIEAELAAMRAAGKGGRNNQLNRSAFALGQMVGAGWLTEATATSLLTAAAEGCGLAADDGLPACLATIRSGLRKGRAFPREAPRDTRPEPPRASTGPRRLLKERSGAVVDEATGEVVHEAKRARAAVEFPDTLTHVPGLVGDITDWICATARRPNRVLALGAALTLVGTAMGRFWAGPTLSSTVLYMLALAPSGVGKDHALQQIKRLLAAAKMTRTIGPDEFISMPAVIHFIEREPLSLCPMDEFGAFLKRINAKRASGFERGISKIMRSVWGTNFGLMTTPEWAATPARTVRAPALSIYGASTPEDFFEALDGGDVSNGFLNRFTLLTVASRTEDREPKEPPLTVPEKLSGSLRRLFGGGNPLVVASKLHETDVEIEPFVIPWGPGAEAVYTAFQCEILAWQDRDADAENFIGRAAEMAVRMATIRAGGRDPVMPRISEDDMQWGRAVALWSARTLYRMGRLYISETEFQAEANRVLRIIDKEGGEISQETLRARMKNRLKARDLREVIETLEDTGAIIRESVATEGSGPRKTLYFLRG</sequence>
<dbReference type="InterPro" id="IPR015330">
    <property type="entry name" value="DNA_primase/pol_bifunc_N"/>
</dbReference>
<evidence type="ECO:0000313" key="4">
    <source>
        <dbReference type="Proteomes" id="UP000233491"/>
    </source>
</evidence>
<gene>
    <name evidence="3" type="ORF">CXZ10_15365</name>
</gene>
<proteinExistence type="predicted"/>
<protein>
    <recommendedName>
        <fullName evidence="2">DNA primase/polymerase bifunctional N-terminal domain-containing protein</fullName>
    </recommendedName>
</protein>
<dbReference type="Pfam" id="PF13148">
    <property type="entry name" value="DUF3987"/>
    <property type="match status" value="1"/>
</dbReference>
<dbReference type="EMBL" id="PJNW01000012">
    <property type="protein sequence ID" value="PKR88395.1"/>
    <property type="molecule type" value="Genomic_DNA"/>
</dbReference>